<gene>
    <name evidence="2" type="ORF">E6Q80_02675</name>
</gene>
<dbReference type="AlphaFoldDB" id="A0A5C7T6H0"/>
<organism evidence="2 3">
    <name type="scientific">Thauera aminoaromatica</name>
    <dbReference type="NCBI Taxonomy" id="164330"/>
    <lineage>
        <taxon>Bacteria</taxon>
        <taxon>Pseudomonadati</taxon>
        <taxon>Pseudomonadota</taxon>
        <taxon>Betaproteobacteria</taxon>
        <taxon>Rhodocyclales</taxon>
        <taxon>Zoogloeaceae</taxon>
        <taxon>Thauera</taxon>
    </lineage>
</organism>
<keyword evidence="1" id="KW-1133">Transmembrane helix</keyword>
<dbReference type="RefSeq" id="WP_276656788.1">
    <property type="nucleotide sequence ID" value="NZ_SSFD01000036.1"/>
</dbReference>
<comment type="caution">
    <text evidence="2">The sequence shown here is derived from an EMBL/GenBank/DDBJ whole genome shotgun (WGS) entry which is preliminary data.</text>
</comment>
<reference evidence="2 3" key="1">
    <citation type="submission" date="2018-09" db="EMBL/GenBank/DDBJ databases">
        <title>Metagenome Assembled Genomes from an Advanced Water Purification Facility.</title>
        <authorList>
            <person name="Stamps B.W."/>
            <person name="Spear J.R."/>
        </authorList>
    </citation>
    <scope>NUCLEOTIDE SEQUENCE [LARGE SCALE GENOMIC DNA]</scope>
    <source>
        <strain evidence="2">Bin_27_1</strain>
    </source>
</reference>
<keyword evidence="1" id="KW-0812">Transmembrane</keyword>
<dbReference type="Proteomes" id="UP000321192">
    <property type="component" value="Unassembled WGS sequence"/>
</dbReference>
<proteinExistence type="predicted"/>
<protein>
    <submittedName>
        <fullName evidence="2">Uncharacterized protein</fullName>
    </submittedName>
</protein>
<name>A0A5C7T6H0_THASP</name>
<keyword evidence="1" id="KW-0472">Membrane</keyword>
<sequence>MGTAHPLIESIALCINFATIALGCLLLWKDMKTASMPDFISYGPDWERVAAMPNISSLFGSRIWRFFSHGLTAAQDRGEHAYAGQ</sequence>
<evidence type="ECO:0000313" key="2">
    <source>
        <dbReference type="EMBL" id="TXH91459.1"/>
    </source>
</evidence>
<feature type="transmembrane region" description="Helical" evidence="1">
    <location>
        <begin position="6"/>
        <end position="28"/>
    </location>
</feature>
<dbReference type="EMBL" id="SSFD01000036">
    <property type="protein sequence ID" value="TXH91459.1"/>
    <property type="molecule type" value="Genomic_DNA"/>
</dbReference>
<evidence type="ECO:0000256" key="1">
    <source>
        <dbReference type="SAM" id="Phobius"/>
    </source>
</evidence>
<accession>A0A5C7T6H0</accession>
<evidence type="ECO:0000313" key="3">
    <source>
        <dbReference type="Proteomes" id="UP000321192"/>
    </source>
</evidence>